<name>A0A550CV57_9AGAR</name>
<dbReference type="EMBL" id="VDMD01000002">
    <property type="protein sequence ID" value="TRM68670.1"/>
    <property type="molecule type" value="Genomic_DNA"/>
</dbReference>
<sequence>MVKVQTNKRRASPAGPSQFSTIRRGRRDNPSLRNDADLNTTGPSSSNFLLTARSPRTAFLKRAAAVSASGDEIFKWIEDFGLREDQPNYGFDIADFGAIDTKCERAVAIWDRFIGQGPVHARRLISFVVRGSNSNQTARTQLTDLLNVIEAPNLETVKILRPGLSCRTFEEALYGFLSASSESLTAIWQSRLTMTRARAQKELSARANNGLSL</sequence>
<gene>
    <name evidence="2" type="ORF">BD626DRAFT_534631</name>
</gene>
<organism evidence="2 3">
    <name type="scientific">Schizophyllum amplum</name>
    <dbReference type="NCBI Taxonomy" id="97359"/>
    <lineage>
        <taxon>Eukaryota</taxon>
        <taxon>Fungi</taxon>
        <taxon>Dikarya</taxon>
        <taxon>Basidiomycota</taxon>
        <taxon>Agaricomycotina</taxon>
        <taxon>Agaricomycetes</taxon>
        <taxon>Agaricomycetidae</taxon>
        <taxon>Agaricales</taxon>
        <taxon>Schizophyllaceae</taxon>
        <taxon>Schizophyllum</taxon>
    </lineage>
</organism>
<dbReference type="AlphaFoldDB" id="A0A550CV57"/>
<reference evidence="2 3" key="1">
    <citation type="journal article" date="2019" name="New Phytol.">
        <title>Comparative genomics reveals unique wood-decay strategies and fruiting body development in the Schizophyllaceae.</title>
        <authorList>
            <person name="Almasi E."/>
            <person name="Sahu N."/>
            <person name="Krizsan K."/>
            <person name="Balint B."/>
            <person name="Kovacs G.M."/>
            <person name="Kiss B."/>
            <person name="Cseklye J."/>
            <person name="Drula E."/>
            <person name="Henrissat B."/>
            <person name="Nagy I."/>
            <person name="Chovatia M."/>
            <person name="Adam C."/>
            <person name="LaButti K."/>
            <person name="Lipzen A."/>
            <person name="Riley R."/>
            <person name="Grigoriev I.V."/>
            <person name="Nagy L.G."/>
        </authorList>
    </citation>
    <scope>NUCLEOTIDE SEQUENCE [LARGE SCALE GENOMIC DNA]</scope>
    <source>
        <strain evidence="2 3">NL-1724</strain>
    </source>
</reference>
<accession>A0A550CV57</accession>
<keyword evidence="3" id="KW-1185">Reference proteome</keyword>
<proteinExistence type="predicted"/>
<dbReference type="Proteomes" id="UP000320762">
    <property type="component" value="Unassembled WGS sequence"/>
</dbReference>
<feature type="compositionally biased region" description="Polar residues" evidence="1">
    <location>
        <begin position="37"/>
        <end position="49"/>
    </location>
</feature>
<feature type="compositionally biased region" description="Basic residues" evidence="1">
    <location>
        <begin position="1"/>
        <end position="11"/>
    </location>
</feature>
<comment type="caution">
    <text evidence="2">The sequence shown here is derived from an EMBL/GenBank/DDBJ whole genome shotgun (WGS) entry which is preliminary data.</text>
</comment>
<evidence type="ECO:0000313" key="3">
    <source>
        <dbReference type="Proteomes" id="UP000320762"/>
    </source>
</evidence>
<protein>
    <submittedName>
        <fullName evidence="2">Uncharacterized protein</fullName>
    </submittedName>
</protein>
<feature type="region of interest" description="Disordered" evidence="1">
    <location>
        <begin position="1"/>
        <end position="49"/>
    </location>
</feature>
<evidence type="ECO:0000256" key="1">
    <source>
        <dbReference type="SAM" id="MobiDB-lite"/>
    </source>
</evidence>
<evidence type="ECO:0000313" key="2">
    <source>
        <dbReference type="EMBL" id="TRM68670.1"/>
    </source>
</evidence>
<feature type="compositionally biased region" description="Basic and acidic residues" evidence="1">
    <location>
        <begin position="27"/>
        <end position="36"/>
    </location>
</feature>